<organism evidence="4 5">
    <name type="scientific">Bdellovibrio bacteriovorus</name>
    <dbReference type="NCBI Taxonomy" id="959"/>
    <lineage>
        <taxon>Bacteria</taxon>
        <taxon>Pseudomonadati</taxon>
        <taxon>Bdellovibrionota</taxon>
        <taxon>Bdellovibrionia</taxon>
        <taxon>Bdellovibrionales</taxon>
        <taxon>Pseudobdellovibrionaceae</taxon>
        <taxon>Bdellovibrio</taxon>
    </lineage>
</organism>
<name>A0A150WEV9_BDEBC</name>
<evidence type="ECO:0000256" key="1">
    <source>
        <dbReference type="ARBA" id="ARBA00022801"/>
    </source>
</evidence>
<dbReference type="InterPro" id="IPR036514">
    <property type="entry name" value="SGNH_hydro_sf"/>
</dbReference>
<evidence type="ECO:0000313" key="5">
    <source>
        <dbReference type="Proteomes" id="UP000075320"/>
    </source>
</evidence>
<dbReference type="PANTHER" id="PTHR31988:SF19">
    <property type="entry name" value="9-O-ACETYL-N-ACETYLNEURAMINIC ACID DEACETYLASE-RELATED"/>
    <property type="match status" value="1"/>
</dbReference>
<dbReference type="InterPro" id="IPR005181">
    <property type="entry name" value="SASA"/>
</dbReference>
<feature type="chain" id="PRO_5007572405" description="Sialate O-acetylesterase domain-containing protein" evidence="2">
    <location>
        <begin position="20"/>
        <end position="285"/>
    </location>
</feature>
<proteinExistence type="predicted"/>
<dbReference type="PANTHER" id="PTHR31988">
    <property type="entry name" value="ESTERASE, PUTATIVE (DUF303)-RELATED"/>
    <property type="match status" value="1"/>
</dbReference>
<evidence type="ECO:0000259" key="3">
    <source>
        <dbReference type="Pfam" id="PF03629"/>
    </source>
</evidence>
<gene>
    <name evidence="4" type="ORF">AZI86_17545</name>
</gene>
<feature type="signal peptide" evidence="2">
    <location>
        <begin position="1"/>
        <end position="19"/>
    </location>
</feature>
<keyword evidence="5" id="KW-1185">Reference proteome</keyword>
<reference evidence="4 5" key="1">
    <citation type="submission" date="2016-03" db="EMBL/GenBank/DDBJ databases">
        <authorList>
            <person name="Ploux O."/>
        </authorList>
    </citation>
    <scope>NUCLEOTIDE SEQUENCE [LARGE SCALE GENOMIC DNA]</scope>
    <source>
        <strain evidence="4 5">R0</strain>
    </source>
</reference>
<feature type="domain" description="Sialate O-acetylesterase" evidence="3">
    <location>
        <begin position="28"/>
        <end position="271"/>
    </location>
</feature>
<sequence>MRWLLVILIHFCLTLPALSAEEGFKGYDILVLGGQSNAAGWGIGEQAADSPSLDHKIFQWDWQNSKIADQPAQEPIKSPAQTNPRKIRGFVLPFAKIYSEKALAPGRALLIINGAVGGSNITEWHSEKAYYQQLISAAQKVLQQPGLENKVVGILWHQGEADIKLAATDPQWKARSVLYQSQLQEVVHAFQKDLTNRNAETPVFIAGEMSREWMDHSLIKDHYVNGMHRSLKNLEKTGFVDSAGLAGNPKDKIHFDGPSQALLGLRYFKKFNDLTQIVPSCKNVF</sequence>
<keyword evidence="2" id="KW-0732">Signal</keyword>
<dbReference type="Gene3D" id="3.40.50.1110">
    <property type="entry name" value="SGNH hydrolase"/>
    <property type="match status" value="1"/>
</dbReference>
<accession>A0A150WEV9</accession>
<dbReference type="SUPFAM" id="SSF52266">
    <property type="entry name" value="SGNH hydrolase"/>
    <property type="match status" value="1"/>
</dbReference>
<dbReference type="AlphaFoldDB" id="A0A150WEV9"/>
<dbReference type="InterPro" id="IPR052940">
    <property type="entry name" value="Carb_Esterase_6"/>
</dbReference>
<dbReference type="Pfam" id="PF03629">
    <property type="entry name" value="SASA"/>
    <property type="match status" value="1"/>
</dbReference>
<dbReference type="GO" id="GO:0016788">
    <property type="term" value="F:hydrolase activity, acting on ester bonds"/>
    <property type="evidence" value="ECO:0007669"/>
    <property type="project" value="UniProtKB-ARBA"/>
</dbReference>
<evidence type="ECO:0000256" key="2">
    <source>
        <dbReference type="SAM" id="SignalP"/>
    </source>
</evidence>
<dbReference type="Proteomes" id="UP000075320">
    <property type="component" value="Unassembled WGS sequence"/>
</dbReference>
<keyword evidence="1" id="KW-0378">Hydrolase</keyword>
<dbReference type="EMBL" id="LUKE01000006">
    <property type="protein sequence ID" value="KYG61512.1"/>
    <property type="molecule type" value="Genomic_DNA"/>
</dbReference>
<comment type="caution">
    <text evidence="4">The sequence shown here is derived from an EMBL/GenBank/DDBJ whole genome shotgun (WGS) entry which is preliminary data.</text>
</comment>
<evidence type="ECO:0000313" key="4">
    <source>
        <dbReference type="EMBL" id="KYG61512.1"/>
    </source>
</evidence>
<protein>
    <recommendedName>
        <fullName evidence="3">Sialate O-acetylesterase domain-containing protein</fullName>
    </recommendedName>
</protein>